<dbReference type="InterPro" id="IPR029058">
    <property type="entry name" value="AB_hydrolase_fold"/>
</dbReference>
<proteinExistence type="predicted"/>
<dbReference type="EMBL" id="QZBZ01000255">
    <property type="protein sequence ID" value="TIA32076.1"/>
    <property type="molecule type" value="Genomic_DNA"/>
</dbReference>
<gene>
    <name evidence="2" type="ORF">D6C78_08479</name>
</gene>
<dbReference type="GO" id="GO:0016787">
    <property type="term" value="F:hydrolase activity"/>
    <property type="evidence" value="ECO:0007669"/>
    <property type="project" value="InterPro"/>
</dbReference>
<dbReference type="Pfam" id="PF01738">
    <property type="entry name" value="DLH"/>
    <property type="match status" value="2"/>
</dbReference>
<dbReference type="Gene3D" id="3.40.50.1820">
    <property type="entry name" value="alpha/beta hydrolase"/>
    <property type="match status" value="1"/>
</dbReference>
<dbReference type="PANTHER" id="PTHR17630:SF105">
    <property type="entry name" value="DIENELACTONE HYDROLASE FAMILY PROTEIN (AFU_ORTHOLOGUE AFUA_4G08790)"/>
    <property type="match status" value="1"/>
</dbReference>
<comment type="caution">
    <text evidence="2">The sequence shown here is derived from an EMBL/GenBank/DDBJ whole genome shotgun (WGS) entry which is preliminary data.</text>
</comment>
<feature type="domain" description="Dienelactone hydrolase" evidence="1">
    <location>
        <begin position="41"/>
        <end position="107"/>
    </location>
</feature>
<organism evidence="2 3">
    <name type="scientific">Aureobasidium pullulans</name>
    <name type="common">Black yeast</name>
    <name type="synonym">Pullularia pullulans</name>
    <dbReference type="NCBI Taxonomy" id="5580"/>
    <lineage>
        <taxon>Eukaryota</taxon>
        <taxon>Fungi</taxon>
        <taxon>Dikarya</taxon>
        <taxon>Ascomycota</taxon>
        <taxon>Pezizomycotina</taxon>
        <taxon>Dothideomycetes</taxon>
        <taxon>Dothideomycetidae</taxon>
        <taxon>Dothideales</taxon>
        <taxon>Saccotheciaceae</taxon>
        <taxon>Aureobasidium</taxon>
    </lineage>
</organism>
<dbReference type="SUPFAM" id="SSF53474">
    <property type="entry name" value="alpha/beta-Hydrolases"/>
    <property type="match status" value="1"/>
</dbReference>
<protein>
    <recommendedName>
        <fullName evidence="1">Dienelactone hydrolase domain-containing protein</fullName>
    </recommendedName>
</protein>
<evidence type="ECO:0000313" key="2">
    <source>
        <dbReference type="EMBL" id="TIA32076.1"/>
    </source>
</evidence>
<dbReference type="PANTHER" id="PTHR17630">
    <property type="entry name" value="DIENELACTONE HYDROLASE"/>
    <property type="match status" value="1"/>
</dbReference>
<dbReference type="AlphaFoldDB" id="A0A4T0BCU5"/>
<evidence type="ECO:0000259" key="1">
    <source>
        <dbReference type="Pfam" id="PF01738"/>
    </source>
</evidence>
<reference evidence="2 3" key="1">
    <citation type="submission" date="2018-10" db="EMBL/GenBank/DDBJ databases">
        <title>Fifty Aureobasidium pullulans genomes reveal a recombining polyextremotolerant generalist.</title>
        <authorList>
            <person name="Gostincar C."/>
            <person name="Turk M."/>
            <person name="Zajc J."/>
            <person name="Gunde-Cimerman N."/>
        </authorList>
    </citation>
    <scope>NUCLEOTIDE SEQUENCE [LARGE SCALE GENOMIC DNA]</scope>
    <source>
        <strain evidence="2 3">EXF-1645</strain>
    </source>
</reference>
<evidence type="ECO:0000313" key="3">
    <source>
        <dbReference type="Proteomes" id="UP000308724"/>
    </source>
</evidence>
<name>A0A4T0BCU5_AURPU</name>
<dbReference type="Proteomes" id="UP000308724">
    <property type="component" value="Unassembled WGS sequence"/>
</dbReference>
<dbReference type="InterPro" id="IPR002925">
    <property type="entry name" value="Dienelactn_hydro"/>
</dbReference>
<feature type="domain" description="Dienelactone hydrolase" evidence="1">
    <location>
        <begin position="162"/>
        <end position="297"/>
    </location>
</feature>
<sequence length="300" mass="33275">MHSSFFSALTQDIMSIPRQCCASGSLHTGKPTGEISKLHGFDVYIASPASNNPNGIVVILPDIFGWTLPNTRILADSFAEKGDFLVMLPDLMNGNVFPQDLIISIKALDATGPFAWLIKGYHFLKLVWRGWPFLKNDKAHLVRPRVISFFRGLASSHPGLPVATAGYCWGGQWVVELCKNSEDQRAEDGKPLVVCGFTAHPSRLKIPTDFEEVQMPLSVAAAGIDQQIPVAKAKQIEGILKAKTAKTKDDGVEHEFKMYEGVHHGFAIRADENEGHEKECGKKAEEQAVQWFTKWFEQSR</sequence>
<accession>A0A4T0BCU5</accession>